<dbReference type="EMBL" id="JBHTBS010000013">
    <property type="protein sequence ID" value="MFC7339184.1"/>
    <property type="molecule type" value="Genomic_DNA"/>
</dbReference>
<dbReference type="Gene3D" id="2.60.120.560">
    <property type="entry name" value="Exo-inulinase, domain 1"/>
    <property type="match status" value="1"/>
</dbReference>
<proteinExistence type="predicted"/>
<organism evidence="3 4">
    <name type="scientific">Haloferula chungangensis</name>
    <dbReference type="NCBI Taxonomy" id="1048331"/>
    <lineage>
        <taxon>Bacteria</taxon>
        <taxon>Pseudomonadati</taxon>
        <taxon>Verrucomicrobiota</taxon>
        <taxon>Verrucomicrobiia</taxon>
        <taxon>Verrucomicrobiales</taxon>
        <taxon>Verrucomicrobiaceae</taxon>
        <taxon>Haloferula</taxon>
    </lineage>
</organism>
<evidence type="ECO:0000313" key="3">
    <source>
        <dbReference type="EMBL" id="MFC7339184.1"/>
    </source>
</evidence>
<comment type="caution">
    <text evidence="3">The sequence shown here is derived from an EMBL/GenBank/DDBJ whole genome shotgun (WGS) entry which is preliminary data.</text>
</comment>
<sequence>MKTTDRNHSALLRLMSLGAVSAGLVAAPLASAHEDMSKPVITKETKKNKKGEDVPYMYIDGIKVHETDVTKQPLPPVVTPGDPDKCGAPPSDAIVLFDGSEKSFTENWEATDGTPSQWKIVDGAMESVKKAGYVRTKQKFGSCQLHLEWAAPANVKGEGQGRGNSGVFLMGTYEVQVLDSYENPTYADGQASALYGRSKPLVNASRKPGEWQSYDIIFHRPQFDKEGNVTKRATFTVLHNGVLVQDHVRLSGGTGWDGPHSAGEYKAHPDKLPFSLQDHGNPVRFRNVWIREIAD</sequence>
<evidence type="ECO:0000259" key="2">
    <source>
        <dbReference type="Pfam" id="PF06439"/>
    </source>
</evidence>
<accession>A0ABW2LCU1</accession>
<feature type="domain" description="3-keto-alpha-glucoside-1,2-lyase/3-keto-2-hydroxy-glucal hydratase" evidence="2">
    <location>
        <begin position="93"/>
        <end position="291"/>
    </location>
</feature>
<dbReference type="Proteomes" id="UP001596472">
    <property type="component" value="Unassembled WGS sequence"/>
</dbReference>
<keyword evidence="4" id="KW-1185">Reference proteome</keyword>
<gene>
    <name evidence="3" type="ORF">ACFQY0_18465</name>
</gene>
<protein>
    <submittedName>
        <fullName evidence="3">DUF1080 domain-containing protein</fullName>
    </submittedName>
</protein>
<evidence type="ECO:0000256" key="1">
    <source>
        <dbReference type="SAM" id="SignalP"/>
    </source>
</evidence>
<feature type="signal peptide" evidence="1">
    <location>
        <begin position="1"/>
        <end position="32"/>
    </location>
</feature>
<reference evidence="4" key="1">
    <citation type="journal article" date="2019" name="Int. J. Syst. Evol. Microbiol.">
        <title>The Global Catalogue of Microorganisms (GCM) 10K type strain sequencing project: providing services to taxonomists for standard genome sequencing and annotation.</title>
        <authorList>
            <consortium name="The Broad Institute Genomics Platform"/>
            <consortium name="The Broad Institute Genome Sequencing Center for Infectious Disease"/>
            <person name="Wu L."/>
            <person name="Ma J."/>
        </authorList>
    </citation>
    <scope>NUCLEOTIDE SEQUENCE [LARGE SCALE GENOMIC DNA]</scope>
    <source>
        <strain evidence="4">CGMCC 4.1467</strain>
    </source>
</reference>
<evidence type="ECO:0000313" key="4">
    <source>
        <dbReference type="Proteomes" id="UP001596472"/>
    </source>
</evidence>
<name>A0ABW2LCU1_9BACT</name>
<feature type="chain" id="PRO_5047265490" evidence="1">
    <location>
        <begin position="33"/>
        <end position="295"/>
    </location>
</feature>
<keyword evidence="1" id="KW-0732">Signal</keyword>
<dbReference type="RefSeq" id="WP_379715510.1">
    <property type="nucleotide sequence ID" value="NZ_JBHTBS010000013.1"/>
</dbReference>
<dbReference type="InterPro" id="IPR010496">
    <property type="entry name" value="AL/BT2_dom"/>
</dbReference>
<dbReference type="Pfam" id="PF06439">
    <property type="entry name" value="3keto-disac_hyd"/>
    <property type="match status" value="1"/>
</dbReference>